<feature type="domain" description="F-box" evidence="1">
    <location>
        <begin position="20"/>
        <end position="55"/>
    </location>
</feature>
<dbReference type="InterPro" id="IPR001810">
    <property type="entry name" value="F-box_dom"/>
</dbReference>
<name>A0A8G0LED2_9HYPO</name>
<reference evidence="2 3" key="1">
    <citation type="journal article" date="2021" name="BMC Genomics">
        <title>Telomere-to-telomere genome assembly of asparaginase-producing Trichoderma simmonsii.</title>
        <authorList>
            <person name="Chung D."/>
            <person name="Kwon Y.M."/>
            <person name="Yang Y."/>
        </authorList>
    </citation>
    <scope>NUCLEOTIDE SEQUENCE [LARGE SCALE GENOMIC DNA]</scope>
    <source>
        <strain evidence="2 3">GH-Sj1</strain>
    </source>
</reference>
<dbReference type="Proteomes" id="UP000826661">
    <property type="component" value="Chromosome III"/>
</dbReference>
<proteinExistence type="predicted"/>
<protein>
    <submittedName>
        <fullName evidence="2">F-box domain-containing protein</fullName>
    </submittedName>
</protein>
<dbReference type="AlphaFoldDB" id="A0A8G0LED2"/>
<evidence type="ECO:0000313" key="3">
    <source>
        <dbReference type="Proteomes" id="UP000826661"/>
    </source>
</evidence>
<gene>
    <name evidence="2" type="ORF">H0G86_006327</name>
</gene>
<dbReference type="EMBL" id="CP075866">
    <property type="protein sequence ID" value="QYS99177.1"/>
    <property type="molecule type" value="Genomic_DNA"/>
</dbReference>
<organism evidence="2 3">
    <name type="scientific">Trichoderma simmonsii</name>
    <dbReference type="NCBI Taxonomy" id="1491479"/>
    <lineage>
        <taxon>Eukaryota</taxon>
        <taxon>Fungi</taxon>
        <taxon>Dikarya</taxon>
        <taxon>Ascomycota</taxon>
        <taxon>Pezizomycotina</taxon>
        <taxon>Sordariomycetes</taxon>
        <taxon>Hypocreomycetidae</taxon>
        <taxon>Hypocreales</taxon>
        <taxon>Hypocreaceae</taxon>
        <taxon>Trichoderma</taxon>
    </lineage>
</organism>
<keyword evidence="3" id="KW-1185">Reference proteome</keyword>
<evidence type="ECO:0000259" key="1">
    <source>
        <dbReference type="Pfam" id="PF12937"/>
    </source>
</evidence>
<sequence length="287" mass="33003">MGQFLSCIFRRTPPPLPLLLNLPPEILLLITSQLSSSPESLIALSLTCKTLFSFFDRNAVKLCDQSRKDLLLLLEKDLGDRFFYCPTCRNLHRFPQPWHLADLFHYSHYSSCKRYHYCNIFTPNNASSYKLIYIHARLVMNRHFYGSPKGLPLESIAFPAIARNEPDEPFWQETPSARIIGDELFLCITHSLAGRGTTLRDIIDRGWSGICNHLARDRFRSMPELLEPGEYESNELLLFEDCHNGPGSCNVCLTDYITTVERAEVNERIQDRLGQESITDTICNIRN</sequence>
<dbReference type="Pfam" id="PF12937">
    <property type="entry name" value="F-box-like"/>
    <property type="match status" value="1"/>
</dbReference>
<accession>A0A8G0LED2</accession>
<evidence type="ECO:0000313" key="2">
    <source>
        <dbReference type="EMBL" id="QYS99177.1"/>
    </source>
</evidence>